<dbReference type="InterPro" id="IPR008792">
    <property type="entry name" value="PQQD"/>
</dbReference>
<keyword evidence="2" id="KW-1185">Reference proteome</keyword>
<comment type="caution">
    <text evidence="1">The sequence shown here is derived from an EMBL/GenBank/DDBJ whole genome shotgun (WGS) entry which is preliminary data.</text>
</comment>
<reference evidence="1 2" key="1">
    <citation type="submission" date="2024-05" db="EMBL/GenBank/DDBJ databases">
        <title>Sphingomonas sp. HF-S3 16S ribosomal RNA gene Genome sequencing and assembly.</title>
        <authorList>
            <person name="Lee H."/>
        </authorList>
    </citation>
    <scope>NUCLEOTIDE SEQUENCE [LARGE SCALE GENOMIC DNA]</scope>
    <source>
        <strain evidence="1 2">HF-S3</strain>
    </source>
</reference>
<dbReference type="Proteomes" id="UP001427805">
    <property type="component" value="Unassembled WGS sequence"/>
</dbReference>
<accession>A0ABV0B815</accession>
<dbReference type="Pfam" id="PF05402">
    <property type="entry name" value="PqqD"/>
    <property type="match status" value="1"/>
</dbReference>
<gene>
    <name evidence="1" type="ORF">TPR58_05165</name>
</gene>
<sequence length="91" mass="9916">MILAQQTGWLVSHVGDEVLMLNIDRGEYVGLNPSGAAIWELLEAPKTVPALIDELVAQFEVTRDQATADVDAFVETALQRGVLVEVPEARD</sequence>
<dbReference type="EMBL" id="JBDIZK010000002">
    <property type="protein sequence ID" value="MEN3746547.1"/>
    <property type="molecule type" value="Genomic_DNA"/>
</dbReference>
<proteinExistence type="predicted"/>
<organism evidence="1 2">
    <name type="scientific">Sphingomonas rustica</name>
    <dbReference type="NCBI Taxonomy" id="3103142"/>
    <lineage>
        <taxon>Bacteria</taxon>
        <taxon>Pseudomonadati</taxon>
        <taxon>Pseudomonadota</taxon>
        <taxon>Alphaproteobacteria</taxon>
        <taxon>Sphingomonadales</taxon>
        <taxon>Sphingomonadaceae</taxon>
        <taxon>Sphingomonas</taxon>
    </lineage>
</organism>
<dbReference type="Gene3D" id="1.10.10.1150">
    <property type="entry name" value="Coenzyme PQQ synthesis protein D (PqqD)"/>
    <property type="match status" value="1"/>
</dbReference>
<dbReference type="InterPro" id="IPR041881">
    <property type="entry name" value="PqqD_sf"/>
</dbReference>
<name>A0ABV0B815_9SPHN</name>
<evidence type="ECO:0000313" key="1">
    <source>
        <dbReference type="EMBL" id="MEN3746547.1"/>
    </source>
</evidence>
<evidence type="ECO:0000313" key="2">
    <source>
        <dbReference type="Proteomes" id="UP001427805"/>
    </source>
</evidence>
<dbReference type="RefSeq" id="WP_346245546.1">
    <property type="nucleotide sequence ID" value="NZ_JBDIZK010000002.1"/>
</dbReference>
<protein>
    <submittedName>
        <fullName evidence="1">PqqD family protein</fullName>
    </submittedName>
</protein>